<keyword evidence="7" id="KW-0812">Transmembrane</keyword>
<reference evidence="9 10" key="1">
    <citation type="submission" date="2017-05" db="EMBL/GenBank/DDBJ databases">
        <authorList>
            <person name="Varghese N."/>
            <person name="Submissions S."/>
        </authorList>
    </citation>
    <scope>NUCLEOTIDE SEQUENCE [LARGE SCALE GENOMIC DNA]</scope>
    <source>
        <strain evidence="9 10">DSM 19036</strain>
    </source>
</reference>
<dbReference type="EMBL" id="FXTN01000002">
    <property type="protein sequence ID" value="SMO49281.1"/>
    <property type="molecule type" value="Genomic_DNA"/>
</dbReference>
<dbReference type="Pfam" id="PF00512">
    <property type="entry name" value="HisKA"/>
    <property type="match status" value="1"/>
</dbReference>
<dbReference type="InterPro" id="IPR036097">
    <property type="entry name" value="HisK_dim/P_sf"/>
</dbReference>
<keyword evidence="3" id="KW-0597">Phosphoprotein</keyword>
<dbReference type="InterPro" id="IPR036890">
    <property type="entry name" value="HATPase_C_sf"/>
</dbReference>
<evidence type="ECO:0000256" key="6">
    <source>
        <dbReference type="ARBA" id="ARBA00023012"/>
    </source>
</evidence>
<dbReference type="CDD" id="cd00082">
    <property type="entry name" value="HisKA"/>
    <property type="match status" value="1"/>
</dbReference>
<dbReference type="InterPro" id="IPR003661">
    <property type="entry name" value="HisK_dim/P_dom"/>
</dbReference>
<dbReference type="InterPro" id="IPR050351">
    <property type="entry name" value="BphY/WalK/GraS-like"/>
</dbReference>
<evidence type="ECO:0000313" key="9">
    <source>
        <dbReference type="EMBL" id="SMO49281.1"/>
    </source>
</evidence>
<dbReference type="OrthoDB" id="921707at2"/>
<dbReference type="PANTHER" id="PTHR45453:SF1">
    <property type="entry name" value="PHOSPHATE REGULON SENSOR PROTEIN PHOR"/>
    <property type="match status" value="1"/>
</dbReference>
<dbReference type="CDD" id="cd00075">
    <property type="entry name" value="HATPase"/>
    <property type="match status" value="1"/>
</dbReference>
<evidence type="ECO:0000256" key="1">
    <source>
        <dbReference type="ARBA" id="ARBA00000085"/>
    </source>
</evidence>
<feature type="domain" description="Histidine kinase" evidence="8">
    <location>
        <begin position="264"/>
        <end position="485"/>
    </location>
</feature>
<evidence type="ECO:0000256" key="2">
    <source>
        <dbReference type="ARBA" id="ARBA00012438"/>
    </source>
</evidence>
<dbReference type="GO" id="GO:0000155">
    <property type="term" value="F:phosphorelay sensor kinase activity"/>
    <property type="evidence" value="ECO:0007669"/>
    <property type="project" value="InterPro"/>
</dbReference>
<dbReference type="SMART" id="SM00387">
    <property type="entry name" value="HATPase_c"/>
    <property type="match status" value="1"/>
</dbReference>
<feature type="transmembrane region" description="Helical" evidence="7">
    <location>
        <begin position="225"/>
        <end position="248"/>
    </location>
</feature>
<comment type="catalytic activity">
    <reaction evidence="1">
        <text>ATP + protein L-histidine = ADP + protein N-phospho-L-histidine.</text>
        <dbReference type="EC" id="2.7.13.3"/>
    </reaction>
</comment>
<dbReference type="Proteomes" id="UP000320300">
    <property type="component" value="Unassembled WGS sequence"/>
</dbReference>
<evidence type="ECO:0000256" key="4">
    <source>
        <dbReference type="ARBA" id="ARBA00022679"/>
    </source>
</evidence>
<evidence type="ECO:0000256" key="7">
    <source>
        <dbReference type="SAM" id="Phobius"/>
    </source>
</evidence>
<keyword evidence="7" id="KW-0472">Membrane</keyword>
<dbReference type="GO" id="GO:0005886">
    <property type="term" value="C:plasma membrane"/>
    <property type="evidence" value="ECO:0007669"/>
    <property type="project" value="TreeGrafter"/>
</dbReference>
<dbReference type="EC" id="2.7.13.3" evidence="2"/>
<dbReference type="InterPro" id="IPR004358">
    <property type="entry name" value="Sig_transdc_His_kin-like_C"/>
</dbReference>
<organism evidence="9 10">
    <name type="scientific">Pedobacter westerhofensis</name>
    <dbReference type="NCBI Taxonomy" id="425512"/>
    <lineage>
        <taxon>Bacteria</taxon>
        <taxon>Pseudomonadati</taxon>
        <taxon>Bacteroidota</taxon>
        <taxon>Sphingobacteriia</taxon>
        <taxon>Sphingobacteriales</taxon>
        <taxon>Sphingobacteriaceae</taxon>
        <taxon>Pedobacter</taxon>
    </lineage>
</organism>
<dbReference type="GO" id="GO:0016036">
    <property type="term" value="P:cellular response to phosphate starvation"/>
    <property type="evidence" value="ECO:0007669"/>
    <property type="project" value="TreeGrafter"/>
</dbReference>
<dbReference type="PANTHER" id="PTHR45453">
    <property type="entry name" value="PHOSPHATE REGULON SENSOR PROTEIN PHOR"/>
    <property type="match status" value="1"/>
</dbReference>
<accession>A0A521BRB6</accession>
<dbReference type="SMART" id="SM00388">
    <property type="entry name" value="HisKA"/>
    <property type="match status" value="1"/>
</dbReference>
<dbReference type="SUPFAM" id="SSF47384">
    <property type="entry name" value="Homodimeric domain of signal transducing histidine kinase"/>
    <property type="match status" value="1"/>
</dbReference>
<dbReference type="PROSITE" id="PS50109">
    <property type="entry name" value="HIS_KIN"/>
    <property type="match status" value="1"/>
</dbReference>
<protein>
    <recommendedName>
        <fullName evidence="2">histidine kinase</fullName>
        <ecNumber evidence="2">2.7.13.3</ecNumber>
    </recommendedName>
</protein>
<keyword evidence="10" id="KW-1185">Reference proteome</keyword>
<evidence type="ECO:0000313" key="10">
    <source>
        <dbReference type="Proteomes" id="UP000320300"/>
    </source>
</evidence>
<dbReference type="GO" id="GO:0004721">
    <property type="term" value="F:phosphoprotein phosphatase activity"/>
    <property type="evidence" value="ECO:0007669"/>
    <property type="project" value="TreeGrafter"/>
</dbReference>
<dbReference type="SUPFAM" id="SSF55874">
    <property type="entry name" value="ATPase domain of HSP90 chaperone/DNA topoisomerase II/histidine kinase"/>
    <property type="match status" value="1"/>
</dbReference>
<name>A0A521BRB6_9SPHI</name>
<dbReference type="RefSeq" id="WP_142527184.1">
    <property type="nucleotide sequence ID" value="NZ_CBCSJO010000003.1"/>
</dbReference>
<keyword evidence="6" id="KW-0902">Two-component regulatory system</keyword>
<dbReference type="Gene3D" id="1.10.287.130">
    <property type="match status" value="1"/>
</dbReference>
<evidence type="ECO:0000256" key="3">
    <source>
        <dbReference type="ARBA" id="ARBA00022553"/>
    </source>
</evidence>
<dbReference type="AlphaFoldDB" id="A0A521BRB6"/>
<dbReference type="PRINTS" id="PR00344">
    <property type="entry name" value="BCTRLSENSOR"/>
</dbReference>
<sequence>MKWLSNRYAYPLVIFAILLSTALQVAWLHQLFLAQREQVKIDLEKMAADAAKVCSFMSLVPGHEGNANFKQFFLSPEWTQFKQAYTNMRFNQIGSRFNDQYRGDSTIVDISLRFHNGKLRKKSHNRVSRFDFGEPLYVTQAKDRRDMRRMDSLMKVAIAKIGFRLTAYNAIRDYDHDKITGQLTEEVLRNAAFVSQQYAYNLKFFHTFQLVVPSIDGLVLYRMRYYLISSVMMLLLTGAVFMFILRLMHNQRLYAQARLAFTSNMTHELKTPVATVAIALESIIENKLENDPVTLRKYLDISRSELKRLNLMIDKVLNIEQLDNGQERLRTELFDVQLCLKEVFASMQLQLQNASASLNWHPLEEPCFVSGDPVHLANVFYNLIENAIKYGGKGIVLDISCHMMNGELLISFKDNGPGILVIYQNQIFDRYFRVPAGTADIHNVKGTGLGLNYVKQVVEKHGGRITLHSEPGSGSNFIIYLPAISYEL</sequence>
<keyword evidence="4" id="KW-0808">Transferase</keyword>
<evidence type="ECO:0000259" key="8">
    <source>
        <dbReference type="PROSITE" id="PS50109"/>
    </source>
</evidence>
<dbReference type="Gene3D" id="3.30.565.10">
    <property type="entry name" value="Histidine kinase-like ATPase, C-terminal domain"/>
    <property type="match status" value="1"/>
</dbReference>
<dbReference type="InterPro" id="IPR005467">
    <property type="entry name" value="His_kinase_dom"/>
</dbReference>
<keyword evidence="5 9" id="KW-0418">Kinase</keyword>
<keyword evidence="7" id="KW-1133">Transmembrane helix</keyword>
<proteinExistence type="predicted"/>
<gene>
    <name evidence="9" type="ORF">SAMN06265348_102541</name>
</gene>
<evidence type="ECO:0000256" key="5">
    <source>
        <dbReference type="ARBA" id="ARBA00022777"/>
    </source>
</evidence>
<dbReference type="InterPro" id="IPR003594">
    <property type="entry name" value="HATPase_dom"/>
</dbReference>
<dbReference type="Pfam" id="PF02518">
    <property type="entry name" value="HATPase_c"/>
    <property type="match status" value="1"/>
</dbReference>